<dbReference type="SMART" id="SM00355">
    <property type="entry name" value="ZnF_C2H2"/>
    <property type="match status" value="6"/>
</dbReference>
<dbReference type="PROSITE" id="PS50950">
    <property type="entry name" value="ZF_THAP"/>
    <property type="match status" value="1"/>
</dbReference>
<protein>
    <submittedName>
        <fullName evidence="12">Zinc finger protein 343-like</fullName>
    </submittedName>
</protein>
<evidence type="ECO:0000259" key="9">
    <source>
        <dbReference type="PROSITE" id="PS50157"/>
    </source>
</evidence>
<dbReference type="SMART" id="SM00980">
    <property type="entry name" value="THAP"/>
    <property type="match status" value="1"/>
</dbReference>
<dbReference type="GeneID" id="116224442"/>
<feature type="domain" description="C2H2-type" evidence="9">
    <location>
        <begin position="279"/>
        <end position="306"/>
    </location>
</feature>
<keyword evidence="11" id="KW-1185">Reference proteome</keyword>
<accession>A0A6P8GLP4</accession>
<sequence>MIHICAVDGCPNKSDTIIHYTLPEEPTRRQKWIEFLERGRKADLSCFTRICGRHFSEDSFTKLDLGFTTRLVLNVNAVPSIYPDGLTVQQKQEEADEGFPSEISSEVESGIIVTDTVSLACLKEEPLQDELSCDAMRIIKVEPLDDNGYGDSSFDQPTEEEMLDNNATIFKIEVCEDPINVDDGKPFHCSNCGEGFLNKGVLKQHEIKHITLFPQTSKSYHCKHCVKAFPHRGFLKAHEKIHANMESQMSFSCTECDRRFRNQSSLKKHMHNHLTRLKYPCPVCGEDFEMKGSLHFHIKTHPGERFLCKFCNLRFFKIDAYLKHVDRHTVVTPYYCDKCKIYQLTQRGFLLHQKRHARKELVQIMAEKREMIKNGGKNKNDLNTPLQHNEAGERMVVEDSDLNSPLQSQNKTETTPLETSELPSHTGPCATEIEKTTT</sequence>
<dbReference type="PROSITE" id="PS00028">
    <property type="entry name" value="ZINC_FINGER_C2H2_1"/>
    <property type="match status" value="4"/>
</dbReference>
<organism evidence="11 12">
    <name type="scientific">Clupea harengus</name>
    <name type="common">Atlantic herring</name>
    <dbReference type="NCBI Taxonomy" id="7950"/>
    <lineage>
        <taxon>Eukaryota</taxon>
        <taxon>Metazoa</taxon>
        <taxon>Chordata</taxon>
        <taxon>Craniata</taxon>
        <taxon>Vertebrata</taxon>
        <taxon>Euteleostomi</taxon>
        <taxon>Actinopterygii</taxon>
        <taxon>Neopterygii</taxon>
        <taxon>Teleostei</taxon>
        <taxon>Clupei</taxon>
        <taxon>Clupeiformes</taxon>
        <taxon>Clupeoidei</taxon>
        <taxon>Clupeidae</taxon>
        <taxon>Clupea</taxon>
    </lineage>
</organism>
<name>A0A6P8GLP4_CLUHA</name>
<dbReference type="InterPro" id="IPR013087">
    <property type="entry name" value="Znf_C2H2_type"/>
</dbReference>
<proteinExistence type="predicted"/>
<dbReference type="PANTHER" id="PTHR24379:SF121">
    <property type="entry name" value="C2H2-TYPE DOMAIN-CONTAINING PROTEIN"/>
    <property type="match status" value="1"/>
</dbReference>
<evidence type="ECO:0000256" key="3">
    <source>
        <dbReference type="ARBA" id="ARBA00022771"/>
    </source>
</evidence>
<dbReference type="SUPFAM" id="SSF57667">
    <property type="entry name" value="beta-beta-alpha zinc fingers"/>
    <property type="match status" value="3"/>
</dbReference>
<dbReference type="KEGG" id="char:116224442"/>
<dbReference type="Gene3D" id="3.30.160.60">
    <property type="entry name" value="Classic Zinc Finger"/>
    <property type="match status" value="3"/>
</dbReference>
<evidence type="ECO:0000313" key="12">
    <source>
        <dbReference type="RefSeq" id="XP_031440069.1"/>
    </source>
</evidence>
<feature type="domain" description="C2H2-type" evidence="9">
    <location>
        <begin position="187"/>
        <end position="214"/>
    </location>
</feature>
<dbReference type="AlphaFoldDB" id="A0A6P8GLP4"/>
<dbReference type="RefSeq" id="XP_031440069.1">
    <property type="nucleotide sequence ID" value="XM_031584209.2"/>
</dbReference>
<feature type="domain" description="C2H2-type" evidence="9">
    <location>
        <begin position="220"/>
        <end position="247"/>
    </location>
</feature>
<keyword evidence="5 7" id="KW-0238">DNA-binding</keyword>
<evidence type="ECO:0000256" key="1">
    <source>
        <dbReference type="ARBA" id="ARBA00022723"/>
    </source>
</evidence>
<dbReference type="Pfam" id="PF05485">
    <property type="entry name" value="THAP"/>
    <property type="match status" value="1"/>
</dbReference>
<evidence type="ECO:0000259" key="10">
    <source>
        <dbReference type="PROSITE" id="PS50950"/>
    </source>
</evidence>
<dbReference type="Pfam" id="PF00096">
    <property type="entry name" value="zf-C2H2"/>
    <property type="match status" value="1"/>
</dbReference>
<dbReference type="InterPro" id="IPR036236">
    <property type="entry name" value="Znf_C2H2_sf"/>
</dbReference>
<dbReference type="SUPFAM" id="SSF57716">
    <property type="entry name" value="Glucocorticoid receptor-like (DNA-binding domain)"/>
    <property type="match status" value="1"/>
</dbReference>
<dbReference type="Proteomes" id="UP000515152">
    <property type="component" value="Chromosome 17"/>
</dbReference>
<feature type="region of interest" description="Disordered" evidence="8">
    <location>
        <begin position="398"/>
        <end position="438"/>
    </location>
</feature>
<feature type="compositionally biased region" description="Low complexity" evidence="8">
    <location>
        <begin position="412"/>
        <end position="424"/>
    </location>
</feature>
<feature type="domain" description="C2H2-type" evidence="9">
    <location>
        <begin position="251"/>
        <end position="273"/>
    </location>
</feature>
<evidence type="ECO:0000256" key="8">
    <source>
        <dbReference type="SAM" id="MobiDB-lite"/>
    </source>
</evidence>
<keyword evidence="4" id="KW-0862">Zinc</keyword>
<evidence type="ECO:0000256" key="6">
    <source>
        <dbReference type="PROSITE-ProRule" id="PRU00042"/>
    </source>
</evidence>
<keyword evidence="1" id="KW-0479">Metal-binding</keyword>
<dbReference type="PROSITE" id="PS50157">
    <property type="entry name" value="ZINC_FINGER_C2H2_2"/>
    <property type="match status" value="4"/>
</dbReference>
<keyword evidence="3 6" id="KW-0863">Zinc-finger</keyword>
<evidence type="ECO:0000256" key="4">
    <source>
        <dbReference type="ARBA" id="ARBA00022833"/>
    </source>
</evidence>
<dbReference type="OrthoDB" id="7331812at2759"/>
<feature type="domain" description="THAP-type" evidence="10">
    <location>
        <begin position="1"/>
        <end position="82"/>
    </location>
</feature>
<dbReference type="InterPro" id="IPR006612">
    <property type="entry name" value="THAP_Znf"/>
</dbReference>
<keyword evidence="2" id="KW-0677">Repeat</keyword>
<dbReference type="GO" id="GO:0003677">
    <property type="term" value="F:DNA binding"/>
    <property type="evidence" value="ECO:0007669"/>
    <property type="project" value="UniProtKB-UniRule"/>
</dbReference>
<evidence type="ECO:0000256" key="2">
    <source>
        <dbReference type="ARBA" id="ARBA00022737"/>
    </source>
</evidence>
<evidence type="ECO:0000256" key="7">
    <source>
        <dbReference type="PROSITE-ProRule" id="PRU00309"/>
    </source>
</evidence>
<evidence type="ECO:0000256" key="5">
    <source>
        <dbReference type="ARBA" id="ARBA00023125"/>
    </source>
</evidence>
<evidence type="ECO:0000313" key="11">
    <source>
        <dbReference type="Proteomes" id="UP000515152"/>
    </source>
</evidence>
<gene>
    <name evidence="12" type="primary">LOC116224442</name>
</gene>
<dbReference type="GO" id="GO:0008270">
    <property type="term" value="F:zinc ion binding"/>
    <property type="evidence" value="ECO:0007669"/>
    <property type="project" value="UniProtKB-KW"/>
</dbReference>
<dbReference type="PANTHER" id="PTHR24379">
    <property type="entry name" value="KRAB AND ZINC FINGER DOMAIN-CONTAINING"/>
    <property type="match status" value="1"/>
</dbReference>
<feature type="compositionally biased region" description="Polar residues" evidence="8">
    <location>
        <begin position="402"/>
        <end position="411"/>
    </location>
</feature>
<reference evidence="12" key="1">
    <citation type="submission" date="2025-08" db="UniProtKB">
        <authorList>
            <consortium name="RefSeq"/>
        </authorList>
    </citation>
    <scope>IDENTIFICATION</scope>
</reference>